<protein>
    <recommendedName>
        <fullName evidence="2">F-box domain-containing protein</fullName>
    </recommendedName>
</protein>
<dbReference type="Pfam" id="PF00646">
    <property type="entry name" value="F-box"/>
    <property type="match status" value="1"/>
</dbReference>
<dbReference type="Gene3D" id="1.20.1280.50">
    <property type="match status" value="1"/>
</dbReference>
<reference evidence="3" key="1">
    <citation type="submission" date="2015-08" db="EMBL/GenBank/DDBJ databases">
        <authorList>
            <person name="Babu N.S."/>
            <person name="Beckwith C.J."/>
            <person name="Beseler K.G."/>
            <person name="Brison A."/>
            <person name="Carone J.V."/>
            <person name="Caskin T.P."/>
            <person name="Diamond M."/>
            <person name="Durham M.E."/>
            <person name="Foxe J.M."/>
            <person name="Go M."/>
            <person name="Henderson B.A."/>
            <person name="Jones I.B."/>
            <person name="McGettigan J.A."/>
            <person name="Micheletti S.J."/>
            <person name="Nasrallah M.E."/>
            <person name="Ortiz D."/>
            <person name="Piller C.R."/>
            <person name="Privatt S.R."/>
            <person name="Schneider S.L."/>
            <person name="Sharp S."/>
            <person name="Smith T.C."/>
            <person name="Stanton J.D."/>
            <person name="Ullery H.E."/>
            <person name="Wilson R.J."/>
            <person name="Serrano M.G."/>
            <person name="Buck G."/>
            <person name="Lee V."/>
            <person name="Wang Y."/>
            <person name="Carvalho R."/>
            <person name="Voegtly L."/>
            <person name="Shi R."/>
            <person name="Duckworth R."/>
            <person name="Johnson A."/>
            <person name="Loviza R."/>
            <person name="Walstead R."/>
            <person name="Shah Z."/>
            <person name="Kiflezghi M."/>
            <person name="Wade K."/>
            <person name="Ball S.L."/>
            <person name="Bradley K.W."/>
            <person name="Asai D.J."/>
            <person name="Bowman C.A."/>
            <person name="Russell D.A."/>
            <person name="Pope W.H."/>
            <person name="Jacobs-Sera D."/>
            <person name="Hendrix R.W."/>
            <person name="Hatfull G.F."/>
        </authorList>
    </citation>
    <scope>NUCLEOTIDE SEQUENCE</scope>
</reference>
<accession>A0A1D2AAF6</accession>
<dbReference type="InterPro" id="IPR001810">
    <property type="entry name" value="F-box_dom"/>
</dbReference>
<dbReference type="InterPro" id="IPR036047">
    <property type="entry name" value="F-box-like_dom_sf"/>
</dbReference>
<dbReference type="EMBL" id="GDKF01002707">
    <property type="protein sequence ID" value="JAT75915.1"/>
    <property type="molecule type" value="Transcribed_RNA"/>
</dbReference>
<sequence>MHGTPGNRGGAAEHFHNLQTLTDELLEHVLSRCSVMDICRVSKVSRRLRDVTWRSEVIWAEQWSRTYPGLSPPPEDQEVARTDDEHATGMRISSSYMLRAFREQWTRRSRDAAVVRRARRAARASKVQVLEQGVHRLQRAVQAERALLASLHEQLHGLSTSRRAGLLLCLGGGPGSGWACKDTSPSQQGCANRGHGLGRQPDADVTKDSMPYYSALFHGAQEHAAVQPSGWRPVASPCGSAGLAARHGAGPSAGAQGHASRWQPSHLPPLLAVEHARREARPSVLPVPVQAEEVEASLQQRLRESRLELSKLSNQLGAETRRLRAAHAKLAQLLP</sequence>
<feature type="region of interest" description="Disordered" evidence="1">
    <location>
        <begin position="240"/>
        <end position="264"/>
    </location>
</feature>
<feature type="domain" description="F-box" evidence="2">
    <location>
        <begin position="15"/>
        <end position="62"/>
    </location>
</feature>
<dbReference type="AlphaFoldDB" id="A0A1D2AAF6"/>
<dbReference type="PROSITE" id="PS50181">
    <property type="entry name" value="FBOX"/>
    <property type="match status" value="1"/>
</dbReference>
<evidence type="ECO:0000256" key="1">
    <source>
        <dbReference type="SAM" id="MobiDB-lite"/>
    </source>
</evidence>
<gene>
    <name evidence="3" type="ORF">g.10118</name>
</gene>
<evidence type="ECO:0000313" key="3">
    <source>
        <dbReference type="EMBL" id="JAT75915.1"/>
    </source>
</evidence>
<name>A0A1D2AAF6_AUXPR</name>
<proteinExistence type="predicted"/>
<dbReference type="SMART" id="SM00256">
    <property type="entry name" value="FBOX"/>
    <property type="match status" value="1"/>
</dbReference>
<evidence type="ECO:0000259" key="2">
    <source>
        <dbReference type="PROSITE" id="PS50181"/>
    </source>
</evidence>
<dbReference type="CDD" id="cd09917">
    <property type="entry name" value="F-box_SF"/>
    <property type="match status" value="1"/>
</dbReference>
<organism evidence="3">
    <name type="scientific">Auxenochlorella protothecoides</name>
    <name type="common">Green microalga</name>
    <name type="synonym">Chlorella protothecoides</name>
    <dbReference type="NCBI Taxonomy" id="3075"/>
    <lineage>
        <taxon>Eukaryota</taxon>
        <taxon>Viridiplantae</taxon>
        <taxon>Chlorophyta</taxon>
        <taxon>core chlorophytes</taxon>
        <taxon>Trebouxiophyceae</taxon>
        <taxon>Chlorellales</taxon>
        <taxon>Chlorellaceae</taxon>
        <taxon>Auxenochlorella</taxon>
    </lineage>
</organism>
<dbReference type="SUPFAM" id="SSF81383">
    <property type="entry name" value="F-box domain"/>
    <property type="match status" value="1"/>
</dbReference>